<keyword evidence="3" id="KW-0808">Transferase</keyword>
<evidence type="ECO:0000313" key="3">
    <source>
        <dbReference type="EMBL" id="KJL37784.1"/>
    </source>
</evidence>
<dbReference type="EMBL" id="JYIX01000009">
    <property type="protein sequence ID" value="KJL37784.1"/>
    <property type="molecule type" value="Genomic_DNA"/>
</dbReference>
<dbReference type="GO" id="GO:0004588">
    <property type="term" value="F:orotate phosphoribosyltransferase activity"/>
    <property type="evidence" value="ECO:0007669"/>
    <property type="project" value="UniProtKB-EC"/>
</dbReference>
<gene>
    <name evidence="3" type="primary">pyrE_1</name>
    <name evidence="3" type="ORF">RS86_00043</name>
</gene>
<comment type="caution">
    <text evidence="3">The sequence shown here is derived from an EMBL/GenBank/DDBJ whole genome shotgun (WGS) entry which is preliminary data.</text>
</comment>
<dbReference type="Gene3D" id="3.40.50.2020">
    <property type="match status" value="1"/>
</dbReference>
<dbReference type="AlphaFoldDB" id="A0A0F0LWA4"/>
<reference evidence="3 4" key="1">
    <citation type="submission" date="2015-02" db="EMBL/GenBank/DDBJ databases">
        <title>Draft genome sequences of ten Microbacterium spp. with emphasis on heavy metal contaminated environments.</title>
        <authorList>
            <person name="Corretto E."/>
        </authorList>
    </citation>
    <scope>NUCLEOTIDE SEQUENCE [LARGE SCALE GENOMIC DNA]</scope>
    <source>
        <strain evidence="3 4">ARN176</strain>
    </source>
</reference>
<feature type="domain" description="Phosphoribosyltransferase" evidence="2">
    <location>
        <begin position="133"/>
        <end position="225"/>
    </location>
</feature>
<dbReference type="EC" id="2.4.2.10" evidence="3"/>
<dbReference type="PANTHER" id="PTHR47505">
    <property type="entry name" value="DNA UTILIZATION PROTEIN YHGH"/>
    <property type="match status" value="1"/>
</dbReference>
<sequence length="230" mass="23910">MPPKTPSSWPGARLLSWPTARRLVREIADLAFASACAGCEAAGTALCTSCEAELEPRVVRLRSGVVPLRAGLVFDGVAASVLRAVKEDGQTSLIRPLRPALAAAVDDLCAGATAPRRIDVVVPVPTTRAAFRRRGYRVPEILARGTGIPLLRTLSYVRRVRDQRGLGAQERRTNLAGGLHASRAGDGASALIVDDVITTGATCAEAARALGAAGFTVVGAVAVAATLRRG</sequence>
<keyword evidence="4" id="KW-1185">Reference proteome</keyword>
<accession>A0A0F0LWA4</accession>
<dbReference type="RefSeq" id="WP_045270192.1">
    <property type="nucleotide sequence ID" value="NZ_JYIX01000009.1"/>
</dbReference>
<protein>
    <submittedName>
        <fullName evidence="3">Orotate phosphoribosyltransferase</fullName>
        <ecNumber evidence="3">2.4.2.10</ecNumber>
    </submittedName>
</protein>
<dbReference type="PATRIC" id="fig|582680.6.peg.43"/>
<dbReference type="CDD" id="cd06223">
    <property type="entry name" value="PRTases_typeI"/>
    <property type="match status" value="1"/>
</dbReference>
<dbReference type="PANTHER" id="PTHR47505:SF1">
    <property type="entry name" value="DNA UTILIZATION PROTEIN YHGH"/>
    <property type="match status" value="1"/>
</dbReference>
<dbReference type="InterPro" id="IPR000836">
    <property type="entry name" value="PRTase_dom"/>
</dbReference>
<evidence type="ECO:0000256" key="1">
    <source>
        <dbReference type="ARBA" id="ARBA00008007"/>
    </source>
</evidence>
<dbReference type="InterPro" id="IPR029057">
    <property type="entry name" value="PRTase-like"/>
</dbReference>
<dbReference type="SUPFAM" id="SSF53271">
    <property type="entry name" value="PRTase-like"/>
    <property type="match status" value="1"/>
</dbReference>
<dbReference type="STRING" id="582680.RS86_00043"/>
<dbReference type="Proteomes" id="UP000033740">
    <property type="component" value="Unassembled WGS sequence"/>
</dbReference>
<name>A0A0F0LWA4_9MICO</name>
<evidence type="ECO:0000313" key="4">
    <source>
        <dbReference type="Proteomes" id="UP000033740"/>
    </source>
</evidence>
<organism evidence="3 4">
    <name type="scientific">Microbacterium azadirachtae</name>
    <dbReference type="NCBI Taxonomy" id="582680"/>
    <lineage>
        <taxon>Bacteria</taxon>
        <taxon>Bacillati</taxon>
        <taxon>Actinomycetota</taxon>
        <taxon>Actinomycetes</taxon>
        <taxon>Micrococcales</taxon>
        <taxon>Microbacteriaceae</taxon>
        <taxon>Microbacterium</taxon>
    </lineage>
</organism>
<comment type="similarity">
    <text evidence="1">Belongs to the ComF/GntX family.</text>
</comment>
<keyword evidence="3" id="KW-0328">Glycosyltransferase</keyword>
<proteinExistence type="inferred from homology"/>
<evidence type="ECO:0000259" key="2">
    <source>
        <dbReference type="Pfam" id="PF00156"/>
    </source>
</evidence>
<dbReference type="InterPro" id="IPR051910">
    <property type="entry name" value="ComF/GntX_DNA_util-trans"/>
</dbReference>
<dbReference type="Pfam" id="PF00156">
    <property type="entry name" value="Pribosyltran"/>
    <property type="match status" value="1"/>
</dbReference>